<dbReference type="EMBL" id="JBCNJP010000006">
    <property type="protein sequence ID" value="KAK9077969.1"/>
    <property type="molecule type" value="Genomic_DNA"/>
</dbReference>
<accession>A0AAP0H994</accession>
<dbReference type="GO" id="GO:0003729">
    <property type="term" value="F:mRNA binding"/>
    <property type="evidence" value="ECO:0007669"/>
    <property type="project" value="UniProtKB-ARBA"/>
</dbReference>
<dbReference type="Pfam" id="PF00225">
    <property type="entry name" value="Kinesin"/>
    <property type="match status" value="1"/>
</dbReference>
<comment type="similarity">
    <text evidence="5">Belongs to the TRAFAC class myosin-kinesin ATPase superfamily. Kinesin family.</text>
</comment>
<keyword evidence="3" id="KW-0505">Motor protein</keyword>
<dbReference type="GO" id="GO:0005524">
    <property type="term" value="F:ATP binding"/>
    <property type="evidence" value="ECO:0007669"/>
    <property type="project" value="InterPro"/>
</dbReference>
<organism evidence="7 8">
    <name type="scientific">Deinandra increscens subsp. villosa</name>
    <dbReference type="NCBI Taxonomy" id="3103831"/>
    <lineage>
        <taxon>Eukaryota</taxon>
        <taxon>Viridiplantae</taxon>
        <taxon>Streptophyta</taxon>
        <taxon>Embryophyta</taxon>
        <taxon>Tracheophyta</taxon>
        <taxon>Spermatophyta</taxon>
        <taxon>Magnoliopsida</taxon>
        <taxon>eudicotyledons</taxon>
        <taxon>Gunneridae</taxon>
        <taxon>Pentapetalae</taxon>
        <taxon>asterids</taxon>
        <taxon>campanulids</taxon>
        <taxon>Asterales</taxon>
        <taxon>Asteraceae</taxon>
        <taxon>Asteroideae</taxon>
        <taxon>Heliantheae alliance</taxon>
        <taxon>Madieae</taxon>
        <taxon>Madiinae</taxon>
        <taxon>Deinandra</taxon>
    </lineage>
</organism>
<protein>
    <recommendedName>
        <fullName evidence="6">Kinesin motor domain-containing protein</fullName>
    </recommendedName>
</protein>
<proteinExistence type="inferred from homology"/>
<dbReference type="AlphaFoldDB" id="A0AAP0H994"/>
<dbReference type="Pfam" id="PF17135">
    <property type="entry name" value="Ribosomal_L18"/>
    <property type="match status" value="1"/>
</dbReference>
<dbReference type="InterPro" id="IPR027417">
    <property type="entry name" value="P-loop_NTPase"/>
</dbReference>
<dbReference type="InterPro" id="IPR036961">
    <property type="entry name" value="Kinesin_motor_dom_sf"/>
</dbReference>
<dbReference type="InterPro" id="IPR021131">
    <property type="entry name" value="Ribosomal_uL15/eL18"/>
</dbReference>
<dbReference type="InterPro" id="IPR036227">
    <property type="entry name" value="Ribosomal_uL15/eL18_sf"/>
</dbReference>
<dbReference type="InterPro" id="IPR001752">
    <property type="entry name" value="Kinesin_motor_dom"/>
</dbReference>
<comment type="caution">
    <text evidence="7">The sequence shown here is derived from an EMBL/GenBank/DDBJ whole genome shotgun (WGS) entry which is preliminary data.</text>
</comment>
<dbReference type="GO" id="GO:0003735">
    <property type="term" value="F:structural constituent of ribosome"/>
    <property type="evidence" value="ECO:0007669"/>
    <property type="project" value="InterPro"/>
</dbReference>
<dbReference type="PANTHER" id="PTHR10934">
    <property type="entry name" value="60S RIBOSOMAL PROTEIN L18"/>
    <property type="match status" value="1"/>
</dbReference>
<dbReference type="GO" id="GO:0006412">
    <property type="term" value="P:translation"/>
    <property type="evidence" value="ECO:0007669"/>
    <property type="project" value="InterPro"/>
</dbReference>
<evidence type="ECO:0000256" key="1">
    <source>
        <dbReference type="ARBA" id="ARBA00006815"/>
    </source>
</evidence>
<dbReference type="PROSITE" id="PS50067">
    <property type="entry name" value="KINESIN_MOTOR_2"/>
    <property type="match status" value="1"/>
</dbReference>
<dbReference type="PANTHER" id="PTHR10934:SF2">
    <property type="entry name" value="LARGE RIBOSOMAL SUBUNIT PROTEIN EL18"/>
    <property type="match status" value="1"/>
</dbReference>
<evidence type="ECO:0000313" key="8">
    <source>
        <dbReference type="Proteomes" id="UP001408789"/>
    </source>
</evidence>
<dbReference type="Gene3D" id="3.40.850.10">
    <property type="entry name" value="Kinesin motor domain"/>
    <property type="match status" value="1"/>
</dbReference>
<keyword evidence="8" id="KW-1185">Reference proteome</keyword>
<evidence type="ECO:0000313" key="7">
    <source>
        <dbReference type="EMBL" id="KAK9077969.1"/>
    </source>
</evidence>
<evidence type="ECO:0000256" key="5">
    <source>
        <dbReference type="PROSITE-ProRule" id="PRU00283"/>
    </source>
</evidence>
<evidence type="ECO:0000256" key="3">
    <source>
        <dbReference type="ARBA" id="ARBA00023175"/>
    </source>
</evidence>
<gene>
    <name evidence="7" type="ORF">SSX86_002026</name>
</gene>
<evidence type="ECO:0000259" key="6">
    <source>
        <dbReference type="PROSITE" id="PS50067"/>
    </source>
</evidence>
<dbReference type="SUPFAM" id="SSF52080">
    <property type="entry name" value="Ribosomal proteins L15p and L18e"/>
    <property type="match status" value="1"/>
</dbReference>
<evidence type="ECO:0000256" key="2">
    <source>
        <dbReference type="ARBA" id="ARBA00022980"/>
    </source>
</evidence>
<dbReference type="Gene3D" id="3.100.10.10">
    <property type="match status" value="1"/>
</dbReference>
<dbReference type="InterPro" id="IPR000039">
    <property type="entry name" value="Ribosomal_eL18"/>
</dbReference>
<reference evidence="7 8" key="1">
    <citation type="submission" date="2024-04" db="EMBL/GenBank/DDBJ databases">
        <title>The reference genome of an endangered Asteraceae, Deinandra increscens subsp. villosa, native to the Central Coast of California.</title>
        <authorList>
            <person name="Guilliams M."/>
            <person name="Hasenstab-Lehman K."/>
            <person name="Meyer R."/>
            <person name="Mcevoy S."/>
        </authorList>
    </citation>
    <scope>NUCLEOTIDE SEQUENCE [LARGE SCALE GENOMIC DNA]</scope>
    <source>
        <tissue evidence="7">Leaf</tissue>
    </source>
</reference>
<evidence type="ECO:0000256" key="4">
    <source>
        <dbReference type="ARBA" id="ARBA00023274"/>
    </source>
</evidence>
<comment type="similarity">
    <text evidence="1">Belongs to the eukaryotic ribosomal protein eL18 family.</text>
</comment>
<dbReference type="GO" id="GO:0008017">
    <property type="term" value="F:microtubule binding"/>
    <property type="evidence" value="ECO:0007669"/>
    <property type="project" value="InterPro"/>
</dbReference>
<name>A0AAP0H994_9ASTR</name>
<dbReference type="Proteomes" id="UP001408789">
    <property type="component" value="Unassembled WGS sequence"/>
</dbReference>
<dbReference type="GO" id="GO:0007018">
    <property type="term" value="P:microtubule-based movement"/>
    <property type="evidence" value="ECO:0007669"/>
    <property type="project" value="InterPro"/>
</dbReference>
<keyword evidence="4" id="KW-0687">Ribonucleoprotein</keyword>
<keyword evidence="2" id="KW-0689">Ribosomal protein</keyword>
<dbReference type="GO" id="GO:0003777">
    <property type="term" value="F:microtubule motor activity"/>
    <property type="evidence" value="ECO:0007669"/>
    <property type="project" value="InterPro"/>
</dbReference>
<feature type="domain" description="Kinesin motor" evidence="6">
    <location>
        <begin position="323"/>
        <end position="415"/>
    </location>
</feature>
<sequence length="415" mass="46745">MQLKIVRLLDQYNLMLTAERDSMTQGRMLLKQVLSDLPSPFRYQMARTREMQCQGIYLVAGGKSKRTKRTAPRSDDIYPKLLVKLNRFLVRRTGSSFKAVILKRLFMSKVNKPPISLSRLIHYMSGKVDISLKFRFCTFWILDAFSDGGSDLLHTSYSLCKFVFMIHLNVHKLLSSYVELLLHQPSLFVNLKTLKIYPSIESCSVQEPFITMFAELKSYLSDGSPKSTLTMVLREILDPHDEETEVVGNDSEIPTNVSFLQKPEIVEYDPDLPLELAAASHGISPKNRNIKNIDVQSDLVEGSAHSDVVAISTPEGSRVREEKIVVTVCLNPLNKREHLAKDQVSWECIDNHSIIYKPVAHERVGQLSSFTFDKVFGPEVITESVYEDGVETVALSALKGINGNCHCFGAGAQTL</sequence>
<dbReference type="GO" id="GO:0022625">
    <property type="term" value="C:cytosolic large ribosomal subunit"/>
    <property type="evidence" value="ECO:0007669"/>
    <property type="project" value="TreeGrafter"/>
</dbReference>
<dbReference type="SUPFAM" id="SSF52540">
    <property type="entry name" value="P-loop containing nucleoside triphosphate hydrolases"/>
    <property type="match status" value="1"/>
</dbReference>
<comment type="caution">
    <text evidence="5">Lacks conserved residue(s) required for the propagation of feature annotation.</text>
</comment>